<name>A0AAN8CI61_9TELE</name>
<evidence type="ECO:0000256" key="1">
    <source>
        <dbReference type="SAM" id="MobiDB-lite"/>
    </source>
</evidence>
<protein>
    <submittedName>
        <fullName evidence="2">Uncharacterized protein</fullName>
    </submittedName>
</protein>
<reference evidence="2 3" key="1">
    <citation type="journal article" date="2023" name="Mol. Biol. Evol.">
        <title>Genomics of Secondarily Temperate Adaptation in the Only Non-Antarctic Icefish.</title>
        <authorList>
            <person name="Rivera-Colon A.G."/>
            <person name="Rayamajhi N."/>
            <person name="Minhas B.F."/>
            <person name="Madrigal G."/>
            <person name="Bilyk K.T."/>
            <person name="Yoon V."/>
            <person name="Hune M."/>
            <person name="Gregory S."/>
            <person name="Cheng C.H.C."/>
            <person name="Catchen J.M."/>
        </authorList>
    </citation>
    <scope>NUCLEOTIDE SEQUENCE [LARGE SCALE GENOMIC DNA]</scope>
    <source>
        <strain evidence="2">JC2023a</strain>
    </source>
</reference>
<comment type="caution">
    <text evidence="2">The sequence shown here is derived from an EMBL/GenBank/DDBJ whole genome shotgun (WGS) entry which is preliminary data.</text>
</comment>
<proteinExistence type="predicted"/>
<feature type="region of interest" description="Disordered" evidence="1">
    <location>
        <begin position="1"/>
        <end position="68"/>
    </location>
</feature>
<evidence type="ECO:0000313" key="2">
    <source>
        <dbReference type="EMBL" id="KAK5904199.1"/>
    </source>
</evidence>
<sequence length="68" mass="8000">MKPTNWNGQTDLKRTEPEQTGPNETNKLEWTNRPEEDRTWSKRDRMKPTNWNGQTDLKRTEPGANGTE</sequence>
<feature type="compositionally biased region" description="Polar residues" evidence="1">
    <location>
        <begin position="1"/>
        <end position="10"/>
    </location>
</feature>
<dbReference type="Proteomes" id="UP001335648">
    <property type="component" value="Unassembled WGS sequence"/>
</dbReference>
<feature type="compositionally biased region" description="Basic and acidic residues" evidence="1">
    <location>
        <begin position="26"/>
        <end position="47"/>
    </location>
</feature>
<dbReference type="EMBL" id="JAULUE010002050">
    <property type="protein sequence ID" value="KAK5904199.1"/>
    <property type="molecule type" value="Genomic_DNA"/>
</dbReference>
<accession>A0AAN8CI61</accession>
<gene>
    <name evidence="2" type="ORF">CesoFtcFv8_005788</name>
</gene>
<evidence type="ECO:0000313" key="3">
    <source>
        <dbReference type="Proteomes" id="UP001335648"/>
    </source>
</evidence>
<keyword evidence="3" id="KW-1185">Reference proteome</keyword>
<dbReference type="AlphaFoldDB" id="A0AAN8CI61"/>
<organism evidence="2 3">
    <name type="scientific">Champsocephalus esox</name>
    <name type="common">pike icefish</name>
    <dbReference type="NCBI Taxonomy" id="159716"/>
    <lineage>
        <taxon>Eukaryota</taxon>
        <taxon>Metazoa</taxon>
        <taxon>Chordata</taxon>
        <taxon>Craniata</taxon>
        <taxon>Vertebrata</taxon>
        <taxon>Euteleostomi</taxon>
        <taxon>Actinopterygii</taxon>
        <taxon>Neopterygii</taxon>
        <taxon>Teleostei</taxon>
        <taxon>Neoteleostei</taxon>
        <taxon>Acanthomorphata</taxon>
        <taxon>Eupercaria</taxon>
        <taxon>Perciformes</taxon>
        <taxon>Notothenioidei</taxon>
        <taxon>Channichthyidae</taxon>
        <taxon>Champsocephalus</taxon>
    </lineage>
</organism>